<dbReference type="Pfam" id="PF01695">
    <property type="entry name" value="IstB_IS21"/>
    <property type="match status" value="1"/>
</dbReference>
<proteinExistence type="predicted"/>
<reference evidence="2 3" key="1">
    <citation type="journal article" date="2004" name="Nucleic Acids Res.">
        <title>Genome sequence of Symbiobacterium thermophilum, an uncultivable bacterium that depends on microbial commensalism.</title>
        <authorList>
            <person name="Ueda K."/>
            <person name="Yamashita A."/>
            <person name="Ishikawa J."/>
            <person name="Shimada M."/>
            <person name="Watsuji T."/>
            <person name="Morimura K."/>
            <person name="Ikeda H."/>
            <person name="Hattori M."/>
            <person name="Beppu T."/>
        </authorList>
    </citation>
    <scope>NUCLEOTIDE SEQUENCE [LARGE SCALE GENOMIC DNA]</scope>
    <source>
        <strain evidence="3">T / IAM 14863</strain>
    </source>
</reference>
<name>Q67TF6_SYMTH</name>
<dbReference type="KEGG" id="sth:STH52"/>
<evidence type="ECO:0000259" key="1">
    <source>
        <dbReference type="Pfam" id="PF01695"/>
    </source>
</evidence>
<gene>
    <name evidence="2" type="ordered locus">STH52</name>
</gene>
<evidence type="ECO:0000313" key="3">
    <source>
        <dbReference type="Proteomes" id="UP000000417"/>
    </source>
</evidence>
<evidence type="ECO:0000313" key="2">
    <source>
        <dbReference type="EMBL" id="BAD39037.1"/>
    </source>
</evidence>
<dbReference type="InterPro" id="IPR002611">
    <property type="entry name" value="IstB_ATP-bd"/>
</dbReference>
<dbReference type="eggNOG" id="COG1484">
    <property type="taxonomic scope" value="Bacteria"/>
</dbReference>
<dbReference type="HOGENOM" id="CLU_062999_7_3_9"/>
<organism evidence="2 3">
    <name type="scientific">Symbiobacterium thermophilum (strain DSM 24528 / JCM 14929 / IAM 14863 / T)</name>
    <dbReference type="NCBI Taxonomy" id="292459"/>
    <lineage>
        <taxon>Bacteria</taxon>
        <taxon>Bacillati</taxon>
        <taxon>Bacillota</taxon>
        <taxon>Clostridia</taxon>
        <taxon>Eubacteriales</taxon>
        <taxon>Symbiobacteriaceae</taxon>
        <taxon>Symbiobacterium</taxon>
    </lineage>
</organism>
<sequence length="93" mass="11097">MPLQTTIERLREMRLRGMADALVRQQQQPELQSLSFEERLELLVDQEWLDRQNRRLARLLKEVKFRVAACMEDVDYQHPRGLDRTVMRSLAAC</sequence>
<dbReference type="STRING" id="292459.STH52"/>
<accession>Q67TF6</accession>
<protein>
    <submittedName>
        <fullName evidence="2">Putative transposase subunit</fullName>
    </submittedName>
</protein>
<keyword evidence="3" id="KW-1185">Reference proteome</keyword>
<dbReference type="EMBL" id="AP006840">
    <property type="protein sequence ID" value="BAD39037.1"/>
    <property type="molecule type" value="Genomic_DNA"/>
</dbReference>
<dbReference type="Proteomes" id="UP000000417">
    <property type="component" value="Chromosome"/>
</dbReference>
<dbReference type="AlphaFoldDB" id="Q67TF6"/>
<feature type="domain" description="IstB-like ATP-binding" evidence="1">
    <location>
        <begin position="10"/>
        <end position="93"/>
    </location>
</feature>
<dbReference type="GO" id="GO:0005524">
    <property type="term" value="F:ATP binding"/>
    <property type="evidence" value="ECO:0007669"/>
    <property type="project" value="InterPro"/>
</dbReference>